<gene>
    <name evidence="2" type="ORF">TIFTF001_004662</name>
</gene>
<comment type="caution">
    <text evidence="2">The sequence shown here is derived from an EMBL/GenBank/DDBJ whole genome shotgun (WGS) entry which is preliminary data.</text>
</comment>
<protein>
    <submittedName>
        <fullName evidence="2">Uncharacterized protein</fullName>
    </submittedName>
</protein>
<dbReference type="EMBL" id="BTGU01000004">
    <property type="protein sequence ID" value="GMN34382.1"/>
    <property type="molecule type" value="Genomic_DNA"/>
</dbReference>
<organism evidence="2 3">
    <name type="scientific">Ficus carica</name>
    <name type="common">Common fig</name>
    <dbReference type="NCBI Taxonomy" id="3494"/>
    <lineage>
        <taxon>Eukaryota</taxon>
        <taxon>Viridiplantae</taxon>
        <taxon>Streptophyta</taxon>
        <taxon>Embryophyta</taxon>
        <taxon>Tracheophyta</taxon>
        <taxon>Spermatophyta</taxon>
        <taxon>Magnoliopsida</taxon>
        <taxon>eudicotyledons</taxon>
        <taxon>Gunneridae</taxon>
        <taxon>Pentapetalae</taxon>
        <taxon>rosids</taxon>
        <taxon>fabids</taxon>
        <taxon>Rosales</taxon>
        <taxon>Moraceae</taxon>
        <taxon>Ficeae</taxon>
        <taxon>Ficus</taxon>
    </lineage>
</organism>
<dbReference type="AlphaFoldDB" id="A0AA87ZIC5"/>
<name>A0AA87ZIC5_FICCA</name>
<dbReference type="Proteomes" id="UP001187192">
    <property type="component" value="Unassembled WGS sequence"/>
</dbReference>
<sequence length="56" mass="6311">MDLYRQYSVMPAPLTAESEKRERERERGRQKSPTEKERAGGETENGSRDAVAAVGE</sequence>
<accession>A0AA87ZIC5</accession>
<feature type="region of interest" description="Disordered" evidence="1">
    <location>
        <begin position="1"/>
        <end position="56"/>
    </location>
</feature>
<evidence type="ECO:0000313" key="2">
    <source>
        <dbReference type="EMBL" id="GMN34382.1"/>
    </source>
</evidence>
<proteinExistence type="predicted"/>
<feature type="compositionally biased region" description="Basic and acidic residues" evidence="1">
    <location>
        <begin position="17"/>
        <end position="47"/>
    </location>
</feature>
<reference evidence="2" key="1">
    <citation type="submission" date="2023-07" db="EMBL/GenBank/DDBJ databases">
        <title>draft genome sequence of fig (Ficus carica).</title>
        <authorList>
            <person name="Takahashi T."/>
            <person name="Nishimura K."/>
        </authorList>
    </citation>
    <scope>NUCLEOTIDE SEQUENCE</scope>
</reference>
<evidence type="ECO:0000256" key="1">
    <source>
        <dbReference type="SAM" id="MobiDB-lite"/>
    </source>
</evidence>
<keyword evidence="3" id="KW-1185">Reference proteome</keyword>
<evidence type="ECO:0000313" key="3">
    <source>
        <dbReference type="Proteomes" id="UP001187192"/>
    </source>
</evidence>